<keyword evidence="3" id="KW-1185">Reference proteome</keyword>
<feature type="transmembrane region" description="Helical" evidence="1">
    <location>
        <begin position="29"/>
        <end position="45"/>
    </location>
</feature>
<accession>A0A1I4ID05</accession>
<protein>
    <recommendedName>
        <fullName evidence="4">DUF5668 domain-containing protein</fullName>
    </recommendedName>
</protein>
<feature type="transmembrane region" description="Helical" evidence="1">
    <location>
        <begin position="81"/>
        <end position="99"/>
    </location>
</feature>
<dbReference type="EMBL" id="FOTI01000016">
    <property type="protein sequence ID" value="SFL52239.1"/>
    <property type="molecule type" value="Genomic_DNA"/>
</dbReference>
<keyword evidence="1" id="KW-0812">Transmembrane</keyword>
<feature type="transmembrane region" description="Helical" evidence="1">
    <location>
        <begin position="51"/>
        <end position="69"/>
    </location>
</feature>
<feature type="transmembrane region" description="Helical" evidence="1">
    <location>
        <begin position="139"/>
        <end position="157"/>
    </location>
</feature>
<dbReference type="STRING" id="29563.SAMN02983006_01385"/>
<dbReference type="OrthoDB" id="2113005at2"/>
<evidence type="ECO:0000313" key="3">
    <source>
        <dbReference type="Proteomes" id="UP000199006"/>
    </source>
</evidence>
<evidence type="ECO:0000313" key="2">
    <source>
        <dbReference type="EMBL" id="SFL52239.1"/>
    </source>
</evidence>
<dbReference type="RefSeq" id="WP_089861361.1">
    <property type="nucleotide sequence ID" value="NZ_FOTI01000016.1"/>
</dbReference>
<name>A0A1I4ID05_9FIRM</name>
<proteinExistence type="predicted"/>
<reference evidence="2 3" key="1">
    <citation type="submission" date="2016-10" db="EMBL/GenBank/DDBJ databases">
        <authorList>
            <person name="de Groot N.N."/>
        </authorList>
    </citation>
    <scope>NUCLEOTIDE SEQUENCE [LARGE SCALE GENOMIC DNA]</scope>
    <source>
        <strain evidence="2 3">ATCC 51327</strain>
    </source>
</reference>
<dbReference type="AlphaFoldDB" id="A0A1I4ID05"/>
<dbReference type="Proteomes" id="UP000199006">
    <property type="component" value="Unassembled WGS sequence"/>
</dbReference>
<gene>
    <name evidence="2" type="ORF">SAMN02983006_01385</name>
</gene>
<organism evidence="2 3">
    <name type="scientific">Halanaerobium salsuginis</name>
    <dbReference type="NCBI Taxonomy" id="29563"/>
    <lineage>
        <taxon>Bacteria</taxon>
        <taxon>Bacillati</taxon>
        <taxon>Bacillota</taxon>
        <taxon>Clostridia</taxon>
        <taxon>Halanaerobiales</taxon>
        <taxon>Halanaerobiaceae</taxon>
        <taxon>Halanaerobium</taxon>
    </lineage>
</organism>
<sequence>MPKKKLGIILIVAGLFILFNSLNLLNDDLFLYLLAATFIAVYFILGSVRHYHNIGFLIPGVVLLAIALNNDLNRFEKIDQLGGGIFFILLGVAFLSLLLHTQKFKKWDWPLYPGLALAIFGLVFLFFENSSLFQELAYLNYLIPAILIIGGIILLYFSSDQK</sequence>
<feature type="transmembrane region" description="Helical" evidence="1">
    <location>
        <begin position="6"/>
        <end position="22"/>
    </location>
</feature>
<evidence type="ECO:0000256" key="1">
    <source>
        <dbReference type="SAM" id="Phobius"/>
    </source>
</evidence>
<keyword evidence="1" id="KW-0472">Membrane</keyword>
<feature type="transmembrane region" description="Helical" evidence="1">
    <location>
        <begin position="111"/>
        <end position="127"/>
    </location>
</feature>
<evidence type="ECO:0008006" key="4">
    <source>
        <dbReference type="Google" id="ProtNLM"/>
    </source>
</evidence>
<keyword evidence="1" id="KW-1133">Transmembrane helix</keyword>